<reference evidence="3 4" key="1">
    <citation type="submission" date="2018-05" db="EMBL/GenBank/DDBJ databases">
        <title>Genomic Encyclopedia of Archaeal and Bacterial Type Strains, Phase II (KMG-II): from individual species to whole genera.</title>
        <authorList>
            <person name="Goeker M."/>
        </authorList>
    </citation>
    <scope>NUCLEOTIDE SEQUENCE [LARGE SCALE GENOMIC DNA]</scope>
    <source>
        <strain evidence="3 4">DSM 22214</strain>
    </source>
</reference>
<keyword evidence="4" id="KW-1185">Reference proteome</keyword>
<dbReference type="InterPro" id="IPR002645">
    <property type="entry name" value="STAS_dom"/>
</dbReference>
<dbReference type="AlphaFoldDB" id="A0A316E762"/>
<evidence type="ECO:0000313" key="4">
    <source>
        <dbReference type="Proteomes" id="UP000245489"/>
    </source>
</evidence>
<dbReference type="InterPro" id="IPR036513">
    <property type="entry name" value="STAS_dom_sf"/>
</dbReference>
<evidence type="ECO:0000256" key="1">
    <source>
        <dbReference type="SAM" id="MobiDB-lite"/>
    </source>
</evidence>
<proteinExistence type="predicted"/>
<feature type="compositionally biased region" description="Gly residues" evidence="1">
    <location>
        <begin position="132"/>
        <end position="141"/>
    </location>
</feature>
<accession>A0A316E762</accession>
<organism evidence="3 4">
    <name type="scientific">Arcicella aurantiaca</name>
    <dbReference type="NCBI Taxonomy" id="591202"/>
    <lineage>
        <taxon>Bacteria</taxon>
        <taxon>Pseudomonadati</taxon>
        <taxon>Bacteroidota</taxon>
        <taxon>Cytophagia</taxon>
        <taxon>Cytophagales</taxon>
        <taxon>Flectobacillaceae</taxon>
        <taxon>Arcicella</taxon>
    </lineage>
</organism>
<dbReference type="SUPFAM" id="SSF52091">
    <property type="entry name" value="SpoIIaa-like"/>
    <property type="match status" value="1"/>
</dbReference>
<gene>
    <name evidence="3" type="ORF">LV89_02395</name>
</gene>
<dbReference type="Pfam" id="PF01740">
    <property type="entry name" value="STAS"/>
    <property type="match status" value="1"/>
</dbReference>
<evidence type="ECO:0000259" key="2">
    <source>
        <dbReference type="Pfam" id="PF01740"/>
    </source>
</evidence>
<name>A0A316E762_9BACT</name>
<sequence>MEFKVEKNEQFALIELKETSLNQENSADFESIIRKLFREGYGNMIVEFSSIDELDGFGISVIRKANKICLNELGLFIIVTKDQAIIDQLDGAKIEDLTVMPTVQEAIDAVYLNELENDFQSDEDDEYDHGEYGGGASEEDY</sequence>
<comment type="caution">
    <text evidence="3">The sequence shown here is derived from an EMBL/GenBank/DDBJ whole genome shotgun (WGS) entry which is preliminary data.</text>
</comment>
<dbReference type="Gene3D" id="3.30.750.24">
    <property type="entry name" value="STAS domain"/>
    <property type="match status" value="1"/>
</dbReference>
<dbReference type="EMBL" id="QGGO01000011">
    <property type="protein sequence ID" value="PWK26547.1"/>
    <property type="molecule type" value="Genomic_DNA"/>
</dbReference>
<protein>
    <recommendedName>
        <fullName evidence="2">STAS domain-containing protein</fullName>
    </recommendedName>
</protein>
<dbReference type="Proteomes" id="UP000245489">
    <property type="component" value="Unassembled WGS sequence"/>
</dbReference>
<dbReference type="RefSeq" id="WP_109743125.1">
    <property type="nucleotide sequence ID" value="NZ_QGGO01000011.1"/>
</dbReference>
<feature type="region of interest" description="Disordered" evidence="1">
    <location>
        <begin position="120"/>
        <end position="141"/>
    </location>
</feature>
<evidence type="ECO:0000313" key="3">
    <source>
        <dbReference type="EMBL" id="PWK26547.1"/>
    </source>
</evidence>
<feature type="domain" description="STAS" evidence="2">
    <location>
        <begin position="5"/>
        <end position="106"/>
    </location>
</feature>
<dbReference type="OrthoDB" id="9796110at2"/>